<name>A0A8H5NVP0_9HYPO</name>
<dbReference type="Proteomes" id="UP000546213">
    <property type="component" value="Unassembled WGS sequence"/>
</dbReference>
<evidence type="ECO:0000256" key="1">
    <source>
        <dbReference type="SAM" id="MobiDB-lite"/>
    </source>
</evidence>
<feature type="region of interest" description="Disordered" evidence="1">
    <location>
        <begin position="163"/>
        <end position="201"/>
    </location>
</feature>
<evidence type="ECO:0000313" key="2">
    <source>
        <dbReference type="EMBL" id="KAF5580432.1"/>
    </source>
</evidence>
<dbReference type="OrthoDB" id="5085945at2759"/>
<dbReference type="EMBL" id="JAAOAS010000316">
    <property type="protein sequence ID" value="KAF5580432.1"/>
    <property type="molecule type" value="Genomic_DNA"/>
</dbReference>
<keyword evidence="3" id="KW-1185">Reference proteome</keyword>
<proteinExistence type="predicted"/>
<gene>
    <name evidence="2" type="ORF">FPCIR_10647</name>
</gene>
<evidence type="ECO:0000313" key="3">
    <source>
        <dbReference type="Proteomes" id="UP000546213"/>
    </source>
</evidence>
<reference evidence="2 3" key="1">
    <citation type="submission" date="2020-05" db="EMBL/GenBank/DDBJ databases">
        <title>Identification and distribution of gene clusters putatively required for synthesis of sphingolipid metabolism inhibitors in phylogenetically diverse species of the filamentous fungus Fusarium.</title>
        <authorList>
            <person name="Kim H.-S."/>
            <person name="Busman M."/>
            <person name="Brown D.W."/>
            <person name="Divon H."/>
            <person name="Uhlig S."/>
            <person name="Proctor R.H."/>
        </authorList>
    </citation>
    <scope>NUCLEOTIDE SEQUENCE [LARGE SCALE GENOMIC DNA]</scope>
    <source>
        <strain evidence="2 3">NRRL 36939</strain>
    </source>
</reference>
<sequence>MMRVPRQSFSTAARIHPNIVPHLRPQKRMSFGKLVKPVAAVVAIGYGAKLSLEMAQRRRIAQMEAMERENAAYRERNEALMNINIPFYRSQPFSLSPYMLTPCLTVLPQLPVLCIVGSVPHAHALLEFSHSTQPKNVMSLAGSQAEVSRRLMSPDRSLKFSTICTPEGPTPDDLAGPWPEEPLSAQSNTSEDVVSVVAHAR</sequence>
<comment type="caution">
    <text evidence="2">The sequence shown here is derived from an EMBL/GenBank/DDBJ whole genome shotgun (WGS) entry which is preliminary data.</text>
</comment>
<organism evidence="2 3">
    <name type="scientific">Fusarium pseudocircinatum</name>
    <dbReference type="NCBI Taxonomy" id="56676"/>
    <lineage>
        <taxon>Eukaryota</taxon>
        <taxon>Fungi</taxon>
        <taxon>Dikarya</taxon>
        <taxon>Ascomycota</taxon>
        <taxon>Pezizomycotina</taxon>
        <taxon>Sordariomycetes</taxon>
        <taxon>Hypocreomycetidae</taxon>
        <taxon>Hypocreales</taxon>
        <taxon>Nectriaceae</taxon>
        <taxon>Fusarium</taxon>
        <taxon>Fusarium fujikuroi species complex</taxon>
    </lineage>
</organism>
<accession>A0A8H5NVP0</accession>
<dbReference type="AlphaFoldDB" id="A0A8H5NVP0"/>
<protein>
    <submittedName>
        <fullName evidence="2">Uncharacterized protein</fullName>
    </submittedName>
</protein>